<evidence type="ECO:0000313" key="3">
    <source>
        <dbReference type="Proteomes" id="UP001353858"/>
    </source>
</evidence>
<evidence type="ECO:0000256" key="1">
    <source>
        <dbReference type="SAM" id="MobiDB-lite"/>
    </source>
</evidence>
<keyword evidence="3" id="KW-1185">Reference proteome</keyword>
<sequence>MQLKITVMEDMVYPTDEDVHQLYSSSTSTTADSRSSTAGLEKKKKGTTAEIDLGVTAIEKASSATEGICKAIKQPYQDHIKVFSQYVESKMRGIKSNLIRAEAEDEVNNTCFVLIAGN</sequence>
<accession>A0AAN7SKI3</accession>
<gene>
    <name evidence="2" type="ORF">RN001_003058</name>
</gene>
<organism evidence="2 3">
    <name type="scientific">Aquatica leii</name>
    <dbReference type="NCBI Taxonomy" id="1421715"/>
    <lineage>
        <taxon>Eukaryota</taxon>
        <taxon>Metazoa</taxon>
        <taxon>Ecdysozoa</taxon>
        <taxon>Arthropoda</taxon>
        <taxon>Hexapoda</taxon>
        <taxon>Insecta</taxon>
        <taxon>Pterygota</taxon>
        <taxon>Neoptera</taxon>
        <taxon>Endopterygota</taxon>
        <taxon>Coleoptera</taxon>
        <taxon>Polyphaga</taxon>
        <taxon>Elateriformia</taxon>
        <taxon>Elateroidea</taxon>
        <taxon>Lampyridae</taxon>
        <taxon>Luciolinae</taxon>
        <taxon>Aquatica</taxon>
    </lineage>
</organism>
<evidence type="ECO:0000313" key="2">
    <source>
        <dbReference type="EMBL" id="KAK4886787.1"/>
    </source>
</evidence>
<name>A0AAN7SKI3_9COLE</name>
<reference evidence="3" key="1">
    <citation type="submission" date="2023-01" db="EMBL/GenBank/DDBJ databases">
        <title>Key to firefly adult light organ development and bioluminescence: homeobox transcription factors regulate luciferase expression and transportation to peroxisome.</title>
        <authorList>
            <person name="Fu X."/>
        </authorList>
    </citation>
    <scope>NUCLEOTIDE SEQUENCE [LARGE SCALE GENOMIC DNA]</scope>
</reference>
<dbReference type="AlphaFoldDB" id="A0AAN7SKI3"/>
<feature type="region of interest" description="Disordered" evidence="1">
    <location>
        <begin position="23"/>
        <end position="43"/>
    </location>
</feature>
<proteinExistence type="predicted"/>
<dbReference type="EMBL" id="JARPUR010000001">
    <property type="protein sequence ID" value="KAK4886787.1"/>
    <property type="molecule type" value="Genomic_DNA"/>
</dbReference>
<feature type="compositionally biased region" description="Low complexity" evidence="1">
    <location>
        <begin position="24"/>
        <end position="37"/>
    </location>
</feature>
<protein>
    <submittedName>
        <fullName evidence="2">Uncharacterized protein</fullName>
    </submittedName>
</protein>
<comment type="caution">
    <text evidence="2">The sequence shown here is derived from an EMBL/GenBank/DDBJ whole genome shotgun (WGS) entry which is preliminary data.</text>
</comment>
<dbReference type="Proteomes" id="UP001353858">
    <property type="component" value="Unassembled WGS sequence"/>
</dbReference>